<dbReference type="GO" id="GO:0016787">
    <property type="term" value="F:hydrolase activity"/>
    <property type="evidence" value="ECO:0007669"/>
    <property type="project" value="UniProtKB-KW"/>
</dbReference>
<dbReference type="Gene3D" id="3.20.20.80">
    <property type="entry name" value="Glycosidases"/>
    <property type="match status" value="1"/>
</dbReference>
<evidence type="ECO:0000256" key="3">
    <source>
        <dbReference type="ARBA" id="ARBA00023295"/>
    </source>
</evidence>
<dbReference type="EMBL" id="JBICYV010000004">
    <property type="protein sequence ID" value="MFG3010598.1"/>
    <property type="molecule type" value="Genomic_DNA"/>
</dbReference>
<dbReference type="RefSeq" id="WP_392816788.1">
    <property type="nucleotide sequence ID" value="NZ_JBICYV010000004.1"/>
</dbReference>
<dbReference type="PANTHER" id="PTHR40079:SF4">
    <property type="entry name" value="GH26 DOMAIN-CONTAINING PROTEIN-RELATED"/>
    <property type="match status" value="1"/>
</dbReference>
<proteinExistence type="inferred from homology"/>
<name>A0ABW7B3C2_9ACTN</name>
<sequence>MSGVGRRAALCWALAAAASSAAGCTPSRTAPIGAGGQGPYVRTAPYVPFDVTWMIRPEHGRKYLGAAFPGVRVTPGVLDAWAGKAGKAPNLLSYRLSWGDGFPTDETLAVWRRRMLPYLVWDPWKPTLRAISEGRADAYVRRTARTVRDLNVPLAVSFAQEMNGDWYPWGVRRAAPEEFVGAWRRVHDLFQDTGVSNVIWVWSPTVAGGPAASARLRSYYPGDAYVDWLGLVGYYTGTGPHTFDTLFAPVIRKARAFTRNPVLVAGTAAAPGARKPADIRDLLRAVTTRRDVVGFVWSDLDKETDWRIDSSPEALAAFRRGVADPRFGFDVRHP</sequence>
<keyword evidence="8" id="KW-1185">Reference proteome</keyword>
<evidence type="ECO:0000259" key="6">
    <source>
        <dbReference type="PROSITE" id="PS51764"/>
    </source>
</evidence>
<dbReference type="Proteomes" id="UP001604267">
    <property type="component" value="Unassembled WGS sequence"/>
</dbReference>
<evidence type="ECO:0000313" key="7">
    <source>
        <dbReference type="EMBL" id="MFG3010598.1"/>
    </source>
</evidence>
<dbReference type="SUPFAM" id="SSF51445">
    <property type="entry name" value="(Trans)glycosidases"/>
    <property type="match status" value="1"/>
</dbReference>
<feature type="signal peptide" evidence="5">
    <location>
        <begin position="1"/>
        <end position="21"/>
    </location>
</feature>
<keyword evidence="5" id="KW-0732">Signal</keyword>
<evidence type="ECO:0000256" key="2">
    <source>
        <dbReference type="ARBA" id="ARBA00022801"/>
    </source>
</evidence>
<organism evidence="7 8">
    <name type="scientific">Streptomyces cinerochromogenes</name>
    <dbReference type="NCBI Taxonomy" id="66422"/>
    <lineage>
        <taxon>Bacteria</taxon>
        <taxon>Bacillati</taxon>
        <taxon>Actinomycetota</taxon>
        <taxon>Actinomycetes</taxon>
        <taxon>Kitasatosporales</taxon>
        <taxon>Streptomycetaceae</taxon>
        <taxon>Streptomyces</taxon>
    </lineage>
</organism>
<dbReference type="PANTHER" id="PTHR40079">
    <property type="entry name" value="MANNAN ENDO-1,4-BETA-MANNOSIDASE E-RELATED"/>
    <property type="match status" value="1"/>
</dbReference>
<gene>
    <name evidence="7" type="ORF">ACGFZB_09070</name>
</gene>
<comment type="caution">
    <text evidence="4">Lacks conserved residue(s) required for the propagation of feature annotation.</text>
</comment>
<evidence type="ECO:0000256" key="1">
    <source>
        <dbReference type="ARBA" id="ARBA00007754"/>
    </source>
</evidence>
<dbReference type="PROSITE" id="PS51764">
    <property type="entry name" value="GH26"/>
    <property type="match status" value="1"/>
</dbReference>
<protein>
    <submittedName>
        <fullName evidence="7">Glycoside hydrolase family 26 protein</fullName>
    </submittedName>
</protein>
<dbReference type="Pfam" id="PF02156">
    <property type="entry name" value="Glyco_hydro_26"/>
    <property type="match status" value="1"/>
</dbReference>
<feature type="domain" description="GH26" evidence="6">
    <location>
        <begin position="42"/>
        <end position="331"/>
    </location>
</feature>
<keyword evidence="2 7" id="KW-0378">Hydrolase</keyword>
<dbReference type="InterPro" id="IPR022790">
    <property type="entry name" value="GH26_dom"/>
</dbReference>
<evidence type="ECO:0000256" key="4">
    <source>
        <dbReference type="PROSITE-ProRule" id="PRU01100"/>
    </source>
</evidence>
<comment type="caution">
    <text evidence="7">The sequence shown here is derived from an EMBL/GenBank/DDBJ whole genome shotgun (WGS) entry which is preliminary data.</text>
</comment>
<reference evidence="7 8" key="1">
    <citation type="submission" date="2024-10" db="EMBL/GenBank/DDBJ databases">
        <title>The Natural Products Discovery Center: Release of the First 8490 Sequenced Strains for Exploring Actinobacteria Biosynthetic Diversity.</title>
        <authorList>
            <person name="Kalkreuter E."/>
            <person name="Kautsar S.A."/>
            <person name="Yang D."/>
            <person name="Bader C.D."/>
            <person name="Teijaro C.N."/>
            <person name="Fluegel L."/>
            <person name="Davis C.M."/>
            <person name="Simpson J.R."/>
            <person name="Lauterbach L."/>
            <person name="Steele A.D."/>
            <person name="Gui C."/>
            <person name="Meng S."/>
            <person name="Li G."/>
            <person name="Viehrig K."/>
            <person name="Ye F."/>
            <person name="Su P."/>
            <person name="Kiefer A.F."/>
            <person name="Nichols A."/>
            <person name="Cepeda A.J."/>
            <person name="Yan W."/>
            <person name="Fan B."/>
            <person name="Jiang Y."/>
            <person name="Adhikari A."/>
            <person name="Zheng C.-J."/>
            <person name="Schuster L."/>
            <person name="Cowan T.M."/>
            <person name="Smanski M.J."/>
            <person name="Chevrette M.G."/>
            <person name="De Carvalho L.P.S."/>
            <person name="Shen B."/>
        </authorList>
    </citation>
    <scope>NUCLEOTIDE SEQUENCE [LARGE SCALE GENOMIC DNA]</scope>
    <source>
        <strain evidence="7 8">NPDC048320</strain>
    </source>
</reference>
<dbReference type="PROSITE" id="PS51318">
    <property type="entry name" value="TAT"/>
    <property type="match status" value="1"/>
</dbReference>
<comment type="similarity">
    <text evidence="1 4">Belongs to the glycosyl hydrolase 26 family.</text>
</comment>
<dbReference type="InterPro" id="IPR006311">
    <property type="entry name" value="TAT_signal"/>
</dbReference>
<accession>A0ABW7B3C2</accession>
<dbReference type="PROSITE" id="PS51257">
    <property type="entry name" value="PROKAR_LIPOPROTEIN"/>
    <property type="match status" value="1"/>
</dbReference>
<evidence type="ECO:0000313" key="8">
    <source>
        <dbReference type="Proteomes" id="UP001604267"/>
    </source>
</evidence>
<dbReference type="InterPro" id="IPR017853">
    <property type="entry name" value="GH"/>
</dbReference>
<keyword evidence="3" id="KW-0326">Glycosidase</keyword>
<evidence type="ECO:0000256" key="5">
    <source>
        <dbReference type="SAM" id="SignalP"/>
    </source>
</evidence>
<feature type="chain" id="PRO_5046637777" evidence="5">
    <location>
        <begin position="22"/>
        <end position="334"/>
    </location>
</feature>
<dbReference type="InterPro" id="IPR000805">
    <property type="entry name" value="Glyco_hydro_26"/>
</dbReference>